<dbReference type="GO" id="GO:0003964">
    <property type="term" value="F:RNA-directed DNA polymerase activity"/>
    <property type="evidence" value="ECO:0007669"/>
    <property type="project" value="UniProtKB-KW"/>
</dbReference>
<evidence type="ECO:0000256" key="4">
    <source>
        <dbReference type="ARBA" id="ARBA00022759"/>
    </source>
</evidence>
<dbReference type="InterPro" id="IPR041373">
    <property type="entry name" value="RT_RNaseH"/>
</dbReference>
<comment type="caution">
    <text evidence="8">The sequence shown here is derived from an EMBL/GenBank/DDBJ whole genome shotgun (WGS) entry which is preliminary data.</text>
</comment>
<dbReference type="Pfam" id="PF17917">
    <property type="entry name" value="RT_RNaseH"/>
    <property type="match status" value="1"/>
</dbReference>
<keyword evidence="6" id="KW-0695">RNA-directed DNA polymerase</keyword>
<organism evidence="8 9">
    <name type="scientific">Phytophthora palmivora</name>
    <dbReference type="NCBI Taxonomy" id="4796"/>
    <lineage>
        <taxon>Eukaryota</taxon>
        <taxon>Sar</taxon>
        <taxon>Stramenopiles</taxon>
        <taxon>Oomycota</taxon>
        <taxon>Peronosporomycetes</taxon>
        <taxon>Peronosporales</taxon>
        <taxon>Peronosporaceae</taxon>
        <taxon>Phytophthora</taxon>
    </lineage>
</organism>
<name>A0A2P4WXR2_9STRA</name>
<keyword evidence="3" id="KW-0540">Nuclease</keyword>
<gene>
    <name evidence="8" type="ORF">PHPALM_37322</name>
</gene>
<accession>A0A2P4WXR2</accession>
<feature type="domain" description="Reverse transcriptase RNase H-like" evidence="7">
    <location>
        <begin position="21"/>
        <end position="64"/>
    </location>
</feature>
<dbReference type="OrthoDB" id="5593162at2759"/>
<keyword evidence="4" id="KW-0255">Endonuclease</keyword>
<evidence type="ECO:0000256" key="6">
    <source>
        <dbReference type="ARBA" id="ARBA00022918"/>
    </source>
</evidence>
<evidence type="ECO:0000256" key="5">
    <source>
        <dbReference type="ARBA" id="ARBA00022801"/>
    </source>
</evidence>
<keyword evidence="5" id="KW-0378">Hydrolase</keyword>
<evidence type="ECO:0000259" key="7">
    <source>
        <dbReference type="Pfam" id="PF17917"/>
    </source>
</evidence>
<dbReference type="InterPro" id="IPR043502">
    <property type="entry name" value="DNA/RNA_pol_sf"/>
</dbReference>
<dbReference type="EMBL" id="NCKW01020369">
    <property type="protein sequence ID" value="POM58081.1"/>
    <property type="molecule type" value="Genomic_DNA"/>
</dbReference>
<evidence type="ECO:0000313" key="9">
    <source>
        <dbReference type="Proteomes" id="UP000237271"/>
    </source>
</evidence>
<proteinExistence type="predicted"/>
<dbReference type="GO" id="GO:0016787">
    <property type="term" value="F:hydrolase activity"/>
    <property type="evidence" value="ECO:0007669"/>
    <property type="project" value="UniProtKB-KW"/>
</dbReference>
<dbReference type="SUPFAM" id="SSF56672">
    <property type="entry name" value="DNA/RNA polymerases"/>
    <property type="match status" value="1"/>
</dbReference>
<evidence type="ECO:0000256" key="1">
    <source>
        <dbReference type="ARBA" id="ARBA00022679"/>
    </source>
</evidence>
<dbReference type="AlphaFoldDB" id="A0A2P4WXR2"/>
<keyword evidence="2" id="KW-0548">Nucleotidyltransferase</keyword>
<reference evidence="8 9" key="1">
    <citation type="journal article" date="2017" name="Genome Biol. Evol.">
        <title>Phytophthora megakarya and P. palmivora, closely related causal agents of cacao black pod rot, underwent increases in genome sizes and gene numbers by different mechanisms.</title>
        <authorList>
            <person name="Ali S.S."/>
            <person name="Shao J."/>
            <person name="Lary D.J."/>
            <person name="Kronmiller B."/>
            <person name="Shen D."/>
            <person name="Strem M.D."/>
            <person name="Amoako-Attah I."/>
            <person name="Akrofi A.Y."/>
            <person name="Begoude B.A."/>
            <person name="Ten Hoopen G.M."/>
            <person name="Coulibaly K."/>
            <person name="Kebe B.I."/>
            <person name="Melnick R.L."/>
            <person name="Guiltinan M.J."/>
            <person name="Tyler B.M."/>
            <person name="Meinhardt L.W."/>
            <person name="Bailey B.A."/>
        </authorList>
    </citation>
    <scope>NUCLEOTIDE SEQUENCE [LARGE SCALE GENOMIC DNA]</scope>
    <source>
        <strain evidence="9">sbr112.9</strain>
    </source>
</reference>
<evidence type="ECO:0000313" key="8">
    <source>
        <dbReference type="EMBL" id="POM58081.1"/>
    </source>
</evidence>
<evidence type="ECO:0000256" key="2">
    <source>
        <dbReference type="ARBA" id="ARBA00022695"/>
    </source>
</evidence>
<sequence length="73" mass="8223">MLDSIKASLQQAPVLALPDKKSCALLQKDGGRERVISFQSRQLKAAERNNPVHDKDLLVMKYALFASWTRDPL</sequence>
<dbReference type="GO" id="GO:0004519">
    <property type="term" value="F:endonuclease activity"/>
    <property type="evidence" value="ECO:0007669"/>
    <property type="project" value="UniProtKB-KW"/>
</dbReference>
<dbReference type="Proteomes" id="UP000237271">
    <property type="component" value="Unassembled WGS sequence"/>
</dbReference>
<evidence type="ECO:0000256" key="3">
    <source>
        <dbReference type="ARBA" id="ARBA00022722"/>
    </source>
</evidence>
<keyword evidence="9" id="KW-1185">Reference proteome</keyword>
<protein>
    <submittedName>
        <fullName evidence="8">Pol protein</fullName>
    </submittedName>
</protein>
<keyword evidence="1" id="KW-0808">Transferase</keyword>